<gene>
    <name evidence="3" type="ORF">CCHR01_13456</name>
</gene>
<dbReference type="Proteomes" id="UP001243330">
    <property type="component" value="Unassembled WGS sequence"/>
</dbReference>
<keyword evidence="2" id="KW-0812">Transmembrane</keyword>
<keyword evidence="4" id="KW-1185">Reference proteome</keyword>
<name>A0AAD9A9W5_9PEZI</name>
<dbReference type="EMBL" id="JAQOWY010000334">
    <property type="protein sequence ID" value="KAK1843909.1"/>
    <property type="molecule type" value="Genomic_DNA"/>
</dbReference>
<keyword evidence="2" id="KW-1133">Transmembrane helix</keyword>
<keyword evidence="2" id="KW-0472">Membrane</keyword>
<evidence type="ECO:0000313" key="4">
    <source>
        <dbReference type="Proteomes" id="UP001243330"/>
    </source>
</evidence>
<comment type="caution">
    <text evidence="3">The sequence shown here is derived from an EMBL/GenBank/DDBJ whole genome shotgun (WGS) entry which is preliminary data.</text>
</comment>
<evidence type="ECO:0000256" key="2">
    <source>
        <dbReference type="SAM" id="Phobius"/>
    </source>
</evidence>
<feature type="transmembrane region" description="Helical" evidence="2">
    <location>
        <begin position="12"/>
        <end position="37"/>
    </location>
</feature>
<reference evidence="3" key="1">
    <citation type="submission" date="2023-01" db="EMBL/GenBank/DDBJ databases">
        <title>Colletotrichum chrysophilum M932 genome sequence.</title>
        <authorList>
            <person name="Baroncelli R."/>
        </authorList>
    </citation>
    <scope>NUCLEOTIDE SEQUENCE</scope>
    <source>
        <strain evidence="3">M932</strain>
    </source>
</reference>
<feature type="region of interest" description="Disordered" evidence="1">
    <location>
        <begin position="49"/>
        <end position="98"/>
    </location>
</feature>
<dbReference type="AlphaFoldDB" id="A0AAD9A9W5"/>
<accession>A0AAD9A9W5</accession>
<sequence length="98" mass="10773">MQAYGRGRRLAAGAIIGIAIAGFILVAFCVLCCYCCCFRKKRQPRQQTVGGKTSMFSRFTPGKGRGGGPQMMESGHGQGYEHGYHHNIAQPQPAYNYR</sequence>
<proteinExistence type="predicted"/>
<evidence type="ECO:0000313" key="3">
    <source>
        <dbReference type="EMBL" id="KAK1843909.1"/>
    </source>
</evidence>
<evidence type="ECO:0000256" key="1">
    <source>
        <dbReference type="SAM" id="MobiDB-lite"/>
    </source>
</evidence>
<organism evidence="3 4">
    <name type="scientific">Colletotrichum chrysophilum</name>
    <dbReference type="NCBI Taxonomy" id="1836956"/>
    <lineage>
        <taxon>Eukaryota</taxon>
        <taxon>Fungi</taxon>
        <taxon>Dikarya</taxon>
        <taxon>Ascomycota</taxon>
        <taxon>Pezizomycotina</taxon>
        <taxon>Sordariomycetes</taxon>
        <taxon>Hypocreomycetidae</taxon>
        <taxon>Glomerellales</taxon>
        <taxon>Glomerellaceae</taxon>
        <taxon>Colletotrichum</taxon>
        <taxon>Colletotrichum gloeosporioides species complex</taxon>
    </lineage>
</organism>
<protein>
    <submittedName>
        <fullName evidence="3">Uncharacterized protein</fullName>
    </submittedName>
</protein>